<name>A0A0D8I9Y3_9CLOT</name>
<dbReference type="GO" id="GO:0016491">
    <property type="term" value="F:oxidoreductase activity"/>
    <property type="evidence" value="ECO:0007669"/>
    <property type="project" value="InterPro"/>
</dbReference>
<keyword evidence="1" id="KW-0285">Flavoprotein</keyword>
<keyword evidence="5" id="KW-1185">Reference proteome</keyword>
<dbReference type="PATRIC" id="fig|84022.5.peg.190"/>
<keyword evidence="2" id="KW-0288">FMN</keyword>
<dbReference type="STRING" id="84022.CACET_c25260"/>
<dbReference type="PANTHER" id="PTHR43278">
    <property type="entry name" value="NAD(P)H-DEPENDENT FMN-CONTAINING OXIDOREDUCTASE YWQN-RELATED"/>
    <property type="match status" value="1"/>
</dbReference>
<reference evidence="4 5" key="1">
    <citation type="submission" date="2014-10" db="EMBL/GenBank/DDBJ databases">
        <title>Genome sequence of Clostridium aceticum DSM 1496.</title>
        <authorList>
            <person name="Poehlein A."/>
            <person name="Schiel-Bengelsdorf B."/>
            <person name="Gottschalk G."/>
            <person name="Duerre P."/>
            <person name="Daniel R."/>
        </authorList>
    </citation>
    <scope>NUCLEOTIDE SEQUENCE [LARGE SCALE GENOMIC DNA]</scope>
    <source>
        <strain evidence="4 5">DSM 1496</strain>
    </source>
</reference>
<dbReference type="InterPro" id="IPR005025">
    <property type="entry name" value="FMN_Rdtase-like_dom"/>
</dbReference>
<dbReference type="PANTHER" id="PTHR43278:SF4">
    <property type="entry name" value="NAD(P)H-DEPENDENT FMN-CONTAINING OXIDOREDUCTASE YWQN-RELATED"/>
    <property type="match status" value="1"/>
</dbReference>
<dbReference type="Proteomes" id="UP000035704">
    <property type="component" value="Chromosome"/>
</dbReference>
<dbReference type="InterPro" id="IPR029039">
    <property type="entry name" value="Flavoprotein-like_sf"/>
</dbReference>
<dbReference type="InterPro" id="IPR051796">
    <property type="entry name" value="ISF_SsuE-like"/>
</dbReference>
<dbReference type="AlphaFoldDB" id="A0A0D8I9Y3"/>
<dbReference type="OrthoDB" id="9790975at2"/>
<feature type="domain" description="NADPH-dependent FMN reductase-like" evidence="3">
    <location>
        <begin position="1"/>
        <end position="158"/>
    </location>
</feature>
<organism evidence="4 5">
    <name type="scientific">Clostridium aceticum</name>
    <dbReference type="NCBI Taxonomy" id="84022"/>
    <lineage>
        <taxon>Bacteria</taxon>
        <taxon>Bacillati</taxon>
        <taxon>Bacillota</taxon>
        <taxon>Clostridia</taxon>
        <taxon>Eubacteriales</taxon>
        <taxon>Clostridiaceae</taxon>
        <taxon>Clostridium</taxon>
    </lineage>
</organism>
<sequence length="211" mass="23673">MKVVAFNGSPNKEGNTYHAIKIVTDELEKEGIEVEIIHVGGKEIRGCMACNQCMRNRDEKCVLPGDEVNTWIQKMKEAEGIILGSPVHYSSLAATMKSFLDRAFYVTSGNKGMLRHKVGASVVAVRRSGGLPTFDQLNNYINYSEMLIPTSNYWNVIHGTRPGEALQDEEGVQIMRILGKNMAWLLKLVEHGKESIQAPEIEKKSFMNFIR</sequence>
<evidence type="ECO:0000256" key="2">
    <source>
        <dbReference type="ARBA" id="ARBA00022643"/>
    </source>
</evidence>
<dbReference type="SUPFAM" id="SSF52218">
    <property type="entry name" value="Flavoproteins"/>
    <property type="match status" value="1"/>
</dbReference>
<gene>
    <name evidence="4" type="ORF">CACET_c25260</name>
</gene>
<evidence type="ECO:0000313" key="4">
    <source>
        <dbReference type="EMBL" id="AKL95971.1"/>
    </source>
</evidence>
<dbReference type="RefSeq" id="WP_044824760.1">
    <property type="nucleotide sequence ID" value="NZ_CP009687.1"/>
</dbReference>
<evidence type="ECO:0000313" key="5">
    <source>
        <dbReference type="Proteomes" id="UP000035704"/>
    </source>
</evidence>
<proteinExistence type="predicted"/>
<protein>
    <submittedName>
        <fullName evidence="4">NADPH-dependent FMN reductase</fullName>
    </submittedName>
</protein>
<dbReference type="KEGG" id="cace:CACET_c25260"/>
<evidence type="ECO:0000259" key="3">
    <source>
        <dbReference type="Pfam" id="PF03358"/>
    </source>
</evidence>
<dbReference type="EMBL" id="CP009687">
    <property type="protein sequence ID" value="AKL95971.1"/>
    <property type="molecule type" value="Genomic_DNA"/>
</dbReference>
<accession>A0A0D8I9Y3</accession>
<evidence type="ECO:0000256" key="1">
    <source>
        <dbReference type="ARBA" id="ARBA00022630"/>
    </source>
</evidence>
<dbReference type="Gene3D" id="3.40.50.360">
    <property type="match status" value="1"/>
</dbReference>
<dbReference type="Pfam" id="PF03358">
    <property type="entry name" value="FMN_red"/>
    <property type="match status" value="1"/>
</dbReference>